<dbReference type="EMBL" id="JYNV01000328">
    <property type="protein sequence ID" value="KZM18482.1"/>
    <property type="molecule type" value="Genomic_DNA"/>
</dbReference>
<proteinExistence type="predicted"/>
<evidence type="ECO:0000313" key="2">
    <source>
        <dbReference type="Proteomes" id="UP000076837"/>
    </source>
</evidence>
<comment type="caution">
    <text evidence="1">The sequence shown here is derived from an EMBL/GenBank/DDBJ whole genome shotgun (WGS) entry which is preliminary data.</text>
</comment>
<gene>
    <name evidence="1" type="ORF">ST47_g10353</name>
</gene>
<protein>
    <submittedName>
        <fullName evidence="1">Uncharacterized protein</fullName>
    </submittedName>
</protein>
<keyword evidence="2" id="KW-1185">Reference proteome</keyword>
<accession>A0A162VIP8</accession>
<name>A0A162VIP8_DIDRA</name>
<dbReference type="AlphaFoldDB" id="A0A162VIP8"/>
<evidence type="ECO:0000313" key="1">
    <source>
        <dbReference type="EMBL" id="KZM18482.1"/>
    </source>
</evidence>
<organism evidence="1 2">
    <name type="scientific">Didymella rabiei</name>
    <name type="common">Chickpea ascochyta blight fungus</name>
    <name type="synonym">Mycosphaerella rabiei</name>
    <dbReference type="NCBI Taxonomy" id="5454"/>
    <lineage>
        <taxon>Eukaryota</taxon>
        <taxon>Fungi</taxon>
        <taxon>Dikarya</taxon>
        <taxon>Ascomycota</taxon>
        <taxon>Pezizomycotina</taxon>
        <taxon>Dothideomycetes</taxon>
        <taxon>Pleosporomycetidae</taxon>
        <taxon>Pleosporales</taxon>
        <taxon>Pleosporineae</taxon>
        <taxon>Didymellaceae</taxon>
        <taxon>Ascochyta</taxon>
    </lineage>
</organism>
<reference evidence="1 2" key="1">
    <citation type="journal article" date="2016" name="Sci. Rep.">
        <title>Draft genome sequencing and secretome analysis of fungal phytopathogen Ascochyta rabiei provides insight into the necrotrophic effector repertoire.</title>
        <authorList>
            <person name="Verma S."/>
            <person name="Gazara R.K."/>
            <person name="Nizam S."/>
            <person name="Parween S."/>
            <person name="Chattopadhyay D."/>
            <person name="Verma P.K."/>
        </authorList>
    </citation>
    <scope>NUCLEOTIDE SEQUENCE [LARGE SCALE GENOMIC DNA]</scope>
    <source>
        <strain evidence="1 2">ArDII</strain>
    </source>
</reference>
<dbReference type="Proteomes" id="UP000076837">
    <property type="component" value="Unassembled WGS sequence"/>
</dbReference>
<sequence>MSSTITRIRLVRYLGGGMARDAVLVLSCSPVPTNPTMGLSRSSAPSVFSFVPLVVTSAHSSMANRQRAAPPTARTSGDAGLNEACSYLAR</sequence>